<gene>
    <name evidence="3" type="ORF">KSF_061920</name>
</gene>
<dbReference type="Gene3D" id="2.130.10.10">
    <property type="entry name" value="YVTN repeat-like/Quinoprotein amine dehydrogenase"/>
    <property type="match status" value="2"/>
</dbReference>
<evidence type="ECO:0000259" key="2">
    <source>
        <dbReference type="Pfam" id="PF25852"/>
    </source>
</evidence>
<organism evidence="3 4">
    <name type="scientific">Reticulibacter mediterranei</name>
    <dbReference type="NCBI Taxonomy" id="2778369"/>
    <lineage>
        <taxon>Bacteria</taxon>
        <taxon>Bacillati</taxon>
        <taxon>Chloroflexota</taxon>
        <taxon>Ktedonobacteria</taxon>
        <taxon>Ktedonobacterales</taxon>
        <taxon>Reticulibacteraceae</taxon>
        <taxon>Reticulibacter</taxon>
    </lineage>
</organism>
<comment type="caution">
    <text evidence="3">The sequence shown here is derived from an EMBL/GenBank/DDBJ whole genome shotgun (WGS) entry which is preliminary data.</text>
</comment>
<dbReference type="InterPro" id="IPR058667">
    <property type="entry name" value="DUF6242_C"/>
</dbReference>
<accession>A0A8J3N2H4</accession>
<dbReference type="SUPFAM" id="SSF110296">
    <property type="entry name" value="Oligoxyloglucan reducing end-specific cellobiohydrolase"/>
    <property type="match status" value="2"/>
</dbReference>
<evidence type="ECO:0000313" key="3">
    <source>
        <dbReference type="EMBL" id="GHO96144.1"/>
    </source>
</evidence>
<evidence type="ECO:0000256" key="1">
    <source>
        <dbReference type="SAM" id="Phobius"/>
    </source>
</evidence>
<protein>
    <recommendedName>
        <fullName evidence="2">DUF6242 domain-containing protein</fullName>
    </recommendedName>
</protein>
<dbReference type="PANTHER" id="PTHR43739:SF5">
    <property type="entry name" value="EXO-ALPHA-SIALIDASE"/>
    <property type="match status" value="1"/>
</dbReference>
<dbReference type="PROSITE" id="PS51257">
    <property type="entry name" value="PROKAR_LIPOPROTEIN"/>
    <property type="match status" value="1"/>
</dbReference>
<dbReference type="Pfam" id="PF25852">
    <property type="entry name" value="DUF6242_C"/>
    <property type="match status" value="1"/>
</dbReference>
<feature type="domain" description="DUF6242" evidence="2">
    <location>
        <begin position="58"/>
        <end position="214"/>
    </location>
</feature>
<dbReference type="CDD" id="cd15482">
    <property type="entry name" value="Sialidase_non-viral"/>
    <property type="match status" value="1"/>
</dbReference>
<dbReference type="GO" id="GO:0010411">
    <property type="term" value="P:xyloglucan metabolic process"/>
    <property type="evidence" value="ECO:0007669"/>
    <property type="project" value="TreeGrafter"/>
</dbReference>
<keyword evidence="1" id="KW-0812">Transmembrane</keyword>
<dbReference type="RefSeq" id="WP_220206787.1">
    <property type="nucleotide sequence ID" value="NZ_BNJK01000001.1"/>
</dbReference>
<dbReference type="InterPro" id="IPR052025">
    <property type="entry name" value="Xyloglucanase_GH74"/>
</dbReference>
<keyword evidence="1" id="KW-1133">Transmembrane helix</keyword>
<dbReference type="PANTHER" id="PTHR43739">
    <property type="entry name" value="XYLOGLUCANASE (EUROFUNG)"/>
    <property type="match status" value="1"/>
</dbReference>
<evidence type="ECO:0000313" key="4">
    <source>
        <dbReference type="Proteomes" id="UP000597444"/>
    </source>
</evidence>
<dbReference type="EMBL" id="BNJK01000001">
    <property type="protein sequence ID" value="GHO96144.1"/>
    <property type="molecule type" value="Genomic_DNA"/>
</dbReference>
<sequence>MLINRAWYRYVLGMTLLCLLLLSLGGCASGSGLLGGGNWQANGLQDTQLRVLAVNPNDPQQIYAGDEQGRVFISANAGQQWQERSSGLPLPAALYALSLDNAGKRLYAATEKGLFVSTDAAQHWQRLSPTSDLPATSYTALFFTPGTTAQTIYVGTVKQGIFSSTDGGTTWHAASGGLPQGAGVNSLAFDPGLHQLWAATTSGIYRSVDKGASWRAFMNGLPANITINAIQTAASSGGTQGLLYIGTNQGLYRSQDAGAHWQRGETPLVGSNIRTILVDFRSGSSGTVYIGSDLGALRSDDQGQNWQSVASGLPKGVTVYALALGATDYAQLYAAADKLYLFPGIGGMSDPKRIVPLVLILFFFYLLLRMTTRTRRRPRSPAPKQPPVTSR</sequence>
<keyword evidence="4" id="KW-1185">Reference proteome</keyword>
<dbReference type="AlphaFoldDB" id="A0A8J3N2H4"/>
<proteinExistence type="predicted"/>
<keyword evidence="1" id="KW-0472">Membrane</keyword>
<feature type="transmembrane region" description="Helical" evidence="1">
    <location>
        <begin position="354"/>
        <end position="371"/>
    </location>
</feature>
<dbReference type="InterPro" id="IPR015943">
    <property type="entry name" value="WD40/YVTN_repeat-like_dom_sf"/>
</dbReference>
<name>A0A8J3N2H4_9CHLR</name>
<reference evidence="3" key="1">
    <citation type="submission" date="2020-10" db="EMBL/GenBank/DDBJ databases">
        <title>Taxonomic study of unclassified bacteria belonging to the class Ktedonobacteria.</title>
        <authorList>
            <person name="Yabe S."/>
            <person name="Wang C.M."/>
            <person name="Zheng Y."/>
            <person name="Sakai Y."/>
            <person name="Cavaletti L."/>
            <person name="Monciardini P."/>
            <person name="Donadio S."/>
        </authorList>
    </citation>
    <scope>NUCLEOTIDE SEQUENCE</scope>
    <source>
        <strain evidence="3">ID150040</strain>
    </source>
</reference>
<dbReference type="Proteomes" id="UP000597444">
    <property type="component" value="Unassembled WGS sequence"/>
</dbReference>